<evidence type="ECO:0000313" key="3">
    <source>
        <dbReference type="Proteomes" id="UP000215215"/>
    </source>
</evidence>
<dbReference type="GO" id="GO:0016020">
    <property type="term" value="C:membrane"/>
    <property type="evidence" value="ECO:0007669"/>
    <property type="project" value="InterPro"/>
</dbReference>
<gene>
    <name evidence="2" type="primary">pgsC</name>
    <name evidence="2" type="ORF">CH333_05820</name>
</gene>
<dbReference type="AlphaFoldDB" id="A0A235BT46"/>
<feature type="transmembrane region" description="Helical" evidence="1">
    <location>
        <begin position="12"/>
        <end position="35"/>
    </location>
</feature>
<reference evidence="2 3" key="1">
    <citation type="submission" date="2017-07" db="EMBL/GenBank/DDBJ databases">
        <title>Recovery of genomes from metagenomes via a dereplication, aggregation, and scoring strategy.</title>
        <authorList>
            <person name="Sieber C.M."/>
            <person name="Probst A.J."/>
            <person name="Sharrar A."/>
            <person name="Thomas B.C."/>
            <person name="Hess M."/>
            <person name="Tringe S.G."/>
            <person name="Banfield J.F."/>
        </authorList>
    </citation>
    <scope>NUCLEOTIDE SEQUENCE [LARGE SCALE GENOMIC DNA]</scope>
    <source>
        <strain evidence="2">JGI_Cruoil_03_44_89</strain>
    </source>
</reference>
<dbReference type="PRINTS" id="PR01759">
    <property type="entry name" value="CAPSULEPROTC"/>
</dbReference>
<accession>A0A235BT46</accession>
<keyword evidence="1" id="KW-0472">Membrane</keyword>
<keyword evidence="1" id="KW-1133">Transmembrane helix</keyword>
<feature type="transmembrane region" description="Helical" evidence="1">
    <location>
        <begin position="71"/>
        <end position="90"/>
    </location>
</feature>
<feature type="transmembrane region" description="Helical" evidence="1">
    <location>
        <begin position="128"/>
        <end position="148"/>
    </location>
</feature>
<dbReference type="Proteomes" id="UP000215215">
    <property type="component" value="Unassembled WGS sequence"/>
</dbReference>
<keyword evidence="1" id="KW-0812">Transmembrane</keyword>
<comment type="caution">
    <text evidence="2">The sequence shown here is derived from an EMBL/GenBank/DDBJ whole genome shotgun (WGS) entry which is preliminary data.</text>
</comment>
<dbReference type="Pfam" id="PF14102">
    <property type="entry name" value="Caps_synth_CapC"/>
    <property type="match status" value="1"/>
</dbReference>
<protein>
    <submittedName>
        <fullName evidence="2">Poly-gamma-glutamate biosynthesis protein PgsC</fullName>
    </submittedName>
</protein>
<name>A0A235BT46_UNCW3</name>
<dbReference type="InterPro" id="IPR008338">
    <property type="entry name" value="Capsule_biosynth_CapC"/>
</dbReference>
<evidence type="ECO:0000313" key="2">
    <source>
        <dbReference type="EMBL" id="OYD15414.1"/>
    </source>
</evidence>
<dbReference type="GO" id="GO:0045227">
    <property type="term" value="P:capsule polysaccharide biosynthetic process"/>
    <property type="evidence" value="ECO:0007669"/>
    <property type="project" value="InterPro"/>
</dbReference>
<organism evidence="2 3">
    <name type="scientific">candidate division WOR-3 bacterium JGI_Cruoil_03_44_89</name>
    <dbReference type="NCBI Taxonomy" id="1973748"/>
    <lineage>
        <taxon>Bacteria</taxon>
        <taxon>Bacteria division WOR-3</taxon>
    </lineage>
</organism>
<dbReference type="NCBIfam" id="TIGR04011">
    <property type="entry name" value="poly_gGlu_PgsC"/>
    <property type="match status" value="1"/>
</dbReference>
<evidence type="ECO:0000256" key="1">
    <source>
        <dbReference type="SAM" id="Phobius"/>
    </source>
</evidence>
<sequence length="149" mass="16104">MVVEAVGIGMLLSLLFVETIGVAAGGIVVPGYIAIMLHHPFRVMGTIACAFISLAVIKSISRVTILYGRRLLVMCILVGYLLGYVSKLYPTVEMNYGGIDISTIGYVIPGLMTYWMERQGIIYTITSMLIVSCLARLILIVLTGGVILS</sequence>
<feature type="transmembrane region" description="Helical" evidence="1">
    <location>
        <begin position="41"/>
        <end position="59"/>
    </location>
</feature>
<dbReference type="EMBL" id="NOZQ01000123">
    <property type="protein sequence ID" value="OYD15414.1"/>
    <property type="molecule type" value="Genomic_DNA"/>
</dbReference>
<proteinExistence type="predicted"/>
<feature type="transmembrane region" description="Helical" evidence="1">
    <location>
        <begin position="96"/>
        <end position="116"/>
    </location>
</feature>